<keyword evidence="7" id="KW-1185">Reference proteome</keyword>
<keyword evidence="3" id="KW-0862">Zinc</keyword>
<evidence type="ECO:0000313" key="7">
    <source>
        <dbReference type="Proteomes" id="UP001390339"/>
    </source>
</evidence>
<evidence type="ECO:0000256" key="2">
    <source>
        <dbReference type="ARBA" id="ARBA00022771"/>
    </source>
</evidence>
<feature type="domain" description="MYND-type" evidence="5">
    <location>
        <begin position="19"/>
        <end position="57"/>
    </location>
</feature>
<evidence type="ECO:0000256" key="1">
    <source>
        <dbReference type="ARBA" id="ARBA00022723"/>
    </source>
</evidence>
<dbReference type="EMBL" id="JAPCWZ010000007">
    <property type="protein sequence ID" value="KAK8855134.1"/>
    <property type="molecule type" value="Genomic_DNA"/>
</dbReference>
<dbReference type="Gene3D" id="6.10.140.2220">
    <property type="match status" value="1"/>
</dbReference>
<dbReference type="PROSITE" id="PS50865">
    <property type="entry name" value="ZF_MYND_2"/>
    <property type="match status" value="1"/>
</dbReference>
<protein>
    <submittedName>
        <fullName evidence="6">MYND-type zinc finger protein samB</fullName>
    </submittedName>
</protein>
<evidence type="ECO:0000256" key="4">
    <source>
        <dbReference type="PROSITE-ProRule" id="PRU00134"/>
    </source>
</evidence>
<sequence>MPQWYTSWWGPRRPLQHRCSFCDATRPKLLRCAGCRLVRYCSREHQKRDWWVHRSICRITCQHRTKLGIEENAVRHATPDYKTPANAFETHVGIFGATESTRDYMEARRELGNVTRRACTLDSVTETLEHYQDMIRLCHADSMFVSNHVPDLMLRIDRDQECYDFIKWWDQIQLDIEYDWSDMEASFQNIKNADVMEDPEYMIRDNWSDVGFCASVLLLKFKMLIDIRNIKVVRKVVAGQLPVELGREVEKHAVRSPLSLQFVDLPYNDLSQAEHVLLDDCEKLGWGIVKSNRLFMSELAYLQERETGCPGGGHPCEAHETVARQIIKVYSAWRETEGALELLRAAFIRAQDDNPDAVVGYPGYAGRQPALIEKEPGATSTDEEFTRLWNYLKLIVIDSSYLGPPDNKPSQRRSEKELSVEDNDVKLAKRFEDQTLSQ</sequence>
<keyword evidence="2 4" id="KW-0863">Zinc-finger</keyword>
<organism evidence="6 7">
    <name type="scientific">Apiospora arundinis</name>
    <dbReference type="NCBI Taxonomy" id="335852"/>
    <lineage>
        <taxon>Eukaryota</taxon>
        <taxon>Fungi</taxon>
        <taxon>Dikarya</taxon>
        <taxon>Ascomycota</taxon>
        <taxon>Pezizomycotina</taxon>
        <taxon>Sordariomycetes</taxon>
        <taxon>Xylariomycetidae</taxon>
        <taxon>Amphisphaeriales</taxon>
        <taxon>Apiosporaceae</taxon>
        <taxon>Apiospora</taxon>
    </lineage>
</organism>
<reference evidence="6 7" key="1">
    <citation type="journal article" date="2024" name="IMA Fungus">
        <title>Apiospora arundinis, a panoply of carbohydrate-active enzymes and secondary metabolites.</title>
        <authorList>
            <person name="Sorensen T."/>
            <person name="Petersen C."/>
            <person name="Muurmann A.T."/>
            <person name="Christiansen J.V."/>
            <person name="Brundto M.L."/>
            <person name="Overgaard C.K."/>
            <person name="Boysen A.T."/>
            <person name="Wollenberg R.D."/>
            <person name="Larsen T.O."/>
            <person name="Sorensen J.L."/>
            <person name="Nielsen K.L."/>
            <person name="Sondergaard T.E."/>
        </authorList>
    </citation>
    <scope>NUCLEOTIDE SEQUENCE [LARGE SCALE GENOMIC DNA]</scope>
    <source>
        <strain evidence="6 7">AAU 773</strain>
    </source>
</reference>
<evidence type="ECO:0000256" key="3">
    <source>
        <dbReference type="ARBA" id="ARBA00022833"/>
    </source>
</evidence>
<evidence type="ECO:0000259" key="5">
    <source>
        <dbReference type="PROSITE" id="PS50865"/>
    </source>
</evidence>
<dbReference type="Proteomes" id="UP001390339">
    <property type="component" value="Unassembled WGS sequence"/>
</dbReference>
<keyword evidence="1" id="KW-0479">Metal-binding</keyword>
<dbReference type="Pfam" id="PF01753">
    <property type="entry name" value="zf-MYND"/>
    <property type="match status" value="1"/>
</dbReference>
<comment type="caution">
    <text evidence="6">The sequence shown here is derived from an EMBL/GenBank/DDBJ whole genome shotgun (WGS) entry which is preliminary data.</text>
</comment>
<accession>A0ABR2HYF1</accession>
<proteinExistence type="predicted"/>
<dbReference type="SUPFAM" id="SSF144232">
    <property type="entry name" value="HIT/MYND zinc finger-like"/>
    <property type="match status" value="1"/>
</dbReference>
<dbReference type="InterPro" id="IPR002893">
    <property type="entry name" value="Znf_MYND"/>
</dbReference>
<gene>
    <name evidence="6" type="ORF">PGQ11_011046</name>
</gene>
<evidence type="ECO:0000313" key="6">
    <source>
        <dbReference type="EMBL" id="KAK8855134.1"/>
    </source>
</evidence>
<name>A0ABR2HYF1_9PEZI</name>